<organism evidence="1 2">
    <name type="scientific">Candidatus Methanolliviera hydrocarbonicum</name>
    <dbReference type="NCBI Taxonomy" id="2491085"/>
    <lineage>
        <taxon>Archaea</taxon>
        <taxon>Methanobacteriati</taxon>
        <taxon>Methanobacteriota</taxon>
        <taxon>Candidatus Methanoliparia</taxon>
        <taxon>Candidatus Methanoliparales</taxon>
        <taxon>Candidatus Methanollivieraceae</taxon>
        <taxon>Candidatus Methanolliviera</taxon>
    </lineage>
</organism>
<dbReference type="EMBL" id="RXIL01000140">
    <property type="protein sequence ID" value="RZN67292.1"/>
    <property type="molecule type" value="Genomic_DNA"/>
</dbReference>
<proteinExistence type="predicted"/>
<sequence length="135" mass="15589">MKTEKLGGGDDYGGICKFCQSETKTISYHKFYKNYLIVVKCGGCNKIFLEEYNEDWRWIKDEDILLKEGLKKAITDEKGLLENVDTEALNLIFSKGELDALCSYMRGDDYSSANLSRAKKKIPRLERLFNVRIKI</sequence>
<comment type="caution">
    <text evidence="1">The sequence shown here is derived from an EMBL/GenBank/DDBJ whole genome shotgun (WGS) entry which is preliminary data.</text>
</comment>
<dbReference type="Proteomes" id="UP000320766">
    <property type="component" value="Unassembled WGS sequence"/>
</dbReference>
<dbReference type="AlphaFoldDB" id="A0A520KVB1"/>
<name>A0A520KVB1_9EURY</name>
<protein>
    <submittedName>
        <fullName evidence="1">Uncharacterized protein</fullName>
    </submittedName>
</protein>
<evidence type="ECO:0000313" key="2">
    <source>
        <dbReference type="Proteomes" id="UP000320766"/>
    </source>
</evidence>
<reference evidence="1 2" key="1">
    <citation type="journal article" date="2019" name="Nat. Microbiol.">
        <title>Wide diversity of methane and short-chain alkane metabolisms in uncultured archaea.</title>
        <authorList>
            <person name="Borrel G."/>
            <person name="Adam P.S."/>
            <person name="McKay L.J."/>
            <person name="Chen L.X."/>
            <person name="Sierra-Garcia I.N."/>
            <person name="Sieber C.M."/>
            <person name="Letourneur Q."/>
            <person name="Ghozlane A."/>
            <person name="Andersen G.L."/>
            <person name="Li W.J."/>
            <person name="Hallam S.J."/>
            <person name="Muyzer G."/>
            <person name="de Oliveira V.M."/>
            <person name="Inskeep W.P."/>
            <person name="Banfield J.F."/>
            <person name="Gribaldo S."/>
        </authorList>
    </citation>
    <scope>NUCLEOTIDE SEQUENCE [LARGE SCALE GENOMIC DNA]</scope>
    <source>
        <strain evidence="1">NM1b</strain>
    </source>
</reference>
<gene>
    <name evidence="1" type="ORF">EF807_07810</name>
</gene>
<evidence type="ECO:0000313" key="1">
    <source>
        <dbReference type="EMBL" id="RZN67292.1"/>
    </source>
</evidence>
<accession>A0A520KVB1</accession>